<dbReference type="CDD" id="cd00814">
    <property type="entry name" value="MetRS_core"/>
    <property type="match status" value="1"/>
</dbReference>
<comment type="similarity">
    <text evidence="1 11">Belongs to the class-I aminoacyl-tRNA synthetase family.</text>
</comment>
<dbReference type="Gene3D" id="2.170.220.10">
    <property type="match status" value="1"/>
</dbReference>
<dbReference type="GO" id="GO:0006431">
    <property type="term" value="P:methionyl-tRNA aminoacylation"/>
    <property type="evidence" value="ECO:0007669"/>
    <property type="project" value="InterPro"/>
</dbReference>
<dbReference type="InterPro" id="IPR009080">
    <property type="entry name" value="tRNAsynth_Ia_anticodon-bd"/>
</dbReference>
<proteinExistence type="inferred from homology"/>
<dbReference type="RefSeq" id="XP_020073527.1">
    <property type="nucleotide sequence ID" value="XM_020214196.1"/>
</dbReference>
<evidence type="ECO:0000256" key="6">
    <source>
        <dbReference type="ARBA" id="ARBA00022917"/>
    </source>
</evidence>
<dbReference type="FunFam" id="2.170.220.10:FF:000001">
    <property type="entry name" value="methionine--tRNA ligase, mitochondrial"/>
    <property type="match status" value="1"/>
</dbReference>
<evidence type="ECO:0000256" key="4">
    <source>
        <dbReference type="ARBA" id="ARBA00022741"/>
    </source>
</evidence>
<sequence length="522" mass="60108">MFKRTIPLLQRVSKPFYITTPIFYPNAAPHLGHLYSMLLCDVRNRWAKLSGNDSFFTTGTDEHGLKIQLAAEAKNVPPKQFVDSLALVFKDLAATCSIDYDRFIRTTDEDHVKAVEQVWNTLQEKGWIYEGEHEGWYAISDETFYPRTQIKQEEDGKWVSIESGSEVKLTKEKNYFFKLSEFREKLIQLLESNPQWIIPGQKYNELLNELKSQPLADLSVSRPSARLKWGIQVPGDDSQRIYVWIDALVNYLTSCKYPELNQYWSNATHLIGKDIIRFHCVYWPALLMAAEIPLPKQVVVHGHWLCEGSKMSKSKGNVVDPLQIINDYGVDPVRFFLCENSVLNGDNNFSVESLQRSRDQLVDKYSNLVMRCCGKKFNVERALKEYDTLNEHQFEDPILQQQLTNLKQSINSLYDKMNTDMVQLNTAAAIQEFWSVISDANQFIQDSEPWKREQLEKDLIILMGVETARVASILIQPVMPELSLKVLDRLNVVNRDLSHAKFGADKSYGKGINRAGDYPMTK</sequence>
<dbReference type="EMBL" id="KV453925">
    <property type="protein sequence ID" value="ODV76488.1"/>
    <property type="molecule type" value="Genomic_DNA"/>
</dbReference>
<accession>A0A1E4SAH8</accession>
<dbReference type="OrthoDB" id="24670at2759"/>
<dbReference type="Pfam" id="PF09334">
    <property type="entry name" value="tRNA-synt_1g"/>
    <property type="match status" value="2"/>
</dbReference>
<dbReference type="GeneID" id="30988592"/>
<evidence type="ECO:0000256" key="11">
    <source>
        <dbReference type="RuleBase" id="RU363039"/>
    </source>
</evidence>
<dbReference type="EC" id="6.1.1.10" evidence="2"/>
<dbReference type="Gene3D" id="3.40.50.620">
    <property type="entry name" value="HUPs"/>
    <property type="match status" value="1"/>
</dbReference>
<evidence type="ECO:0000256" key="10">
    <source>
        <dbReference type="ARBA" id="ARBA00068817"/>
    </source>
</evidence>
<keyword evidence="6 11" id="KW-0648">Protein biosynthesis</keyword>
<dbReference type="PRINTS" id="PR01041">
    <property type="entry name" value="TRNASYNTHMET"/>
</dbReference>
<dbReference type="Proteomes" id="UP000094389">
    <property type="component" value="Unassembled WGS sequence"/>
</dbReference>
<protein>
    <recommendedName>
        <fullName evidence="10">Probable methionine--tRNA ligase, mitochondrial</fullName>
        <ecNumber evidence="2">6.1.1.10</ecNumber>
    </recommendedName>
    <alternativeName>
        <fullName evidence="8">Methionyl-tRNA synthetase</fullName>
    </alternativeName>
</protein>
<evidence type="ECO:0000256" key="5">
    <source>
        <dbReference type="ARBA" id="ARBA00022840"/>
    </source>
</evidence>
<dbReference type="SUPFAM" id="SSF47323">
    <property type="entry name" value="Anticodon-binding domain of a subclass of class I aminoacyl-tRNA synthetases"/>
    <property type="match status" value="1"/>
</dbReference>
<dbReference type="Gene3D" id="1.10.730.10">
    <property type="entry name" value="Isoleucyl-tRNA Synthetase, Domain 1"/>
    <property type="match status" value="1"/>
</dbReference>
<feature type="domain" description="Methionyl/Leucyl tRNA synthetase" evidence="12">
    <location>
        <begin position="160"/>
        <end position="372"/>
    </location>
</feature>
<evidence type="ECO:0000313" key="13">
    <source>
        <dbReference type="EMBL" id="ODV76488.1"/>
    </source>
</evidence>
<evidence type="ECO:0000256" key="1">
    <source>
        <dbReference type="ARBA" id="ARBA00005594"/>
    </source>
</evidence>
<evidence type="ECO:0000256" key="3">
    <source>
        <dbReference type="ARBA" id="ARBA00022598"/>
    </source>
</evidence>
<dbReference type="OMA" id="MDTQAFC"/>
<dbReference type="GO" id="GO:0005739">
    <property type="term" value="C:mitochondrion"/>
    <property type="evidence" value="ECO:0007669"/>
    <property type="project" value="UniProtKB-ARBA"/>
</dbReference>
<dbReference type="InterPro" id="IPR033911">
    <property type="entry name" value="MetRS_core"/>
</dbReference>
<dbReference type="STRING" id="983966.A0A1E4SAH8"/>
<dbReference type="PANTHER" id="PTHR43326">
    <property type="entry name" value="METHIONYL-TRNA SYNTHETASE"/>
    <property type="match status" value="1"/>
</dbReference>
<keyword evidence="14" id="KW-1185">Reference proteome</keyword>
<dbReference type="PANTHER" id="PTHR43326:SF1">
    <property type="entry name" value="METHIONINE--TRNA LIGASE, MITOCHONDRIAL"/>
    <property type="match status" value="1"/>
</dbReference>
<organism evidence="13 14">
    <name type="scientific">Cyberlindnera jadinii (strain ATCC 18201 / CBS 1600 / BCRC 20928 / JCM 3617 / NBRC 0987 / NRRL Y-1542)</name>
    <name type="common">Torula yeast</name>
    <name type="synonym">Candida utilis</name>
    <dbReference type="NCBI Taxonomy" id="983966"/>
    <lineage>
        <taxon>Eukaryota</taxon>
        <taxon>Fungi</taxon>
        <taxon>Dikarya</taxon>
        <taxon>Ascomycota</taxon>
        <taxon>Saccharomycotina</taxon>
        <taxon>Saccharomycetes</taxon>
        <taxon>Phaffomycetales</taxon>
        <taxon>Phaffomycetaceae</taxon>
        <taxon>Cyberlindnera</taxon>
    </lineage>
</organism>
<evidence type="ECO:0000256" key="2">
    <source>
        <dbReference type="ARBA" id="ARBA00012838"/>
    </source>
</evidence>
<evidence type="ECO:0000256" key="7">
    <source>
        <dbReference type="ARBA" id="ARBA00023146"/>
    </source>
</evidence>
<evidence type="ECO:0000313" key="14">
    <source>
        <dbReference type="Proteomes" id="UP000094389"/>
    </source>
</evidence>
<dbReference type="SUPFAM" id="SSF52374">
    <property type="entry name" value="Nucleotidylyl transferase"/>
    <property type="match status" value="1"/>
</dbReference>
<gene>
    <name evidence="13" type="ORF">CYBJADRAFT_165765</name>
</gene>
<dbReference type="InterPro" id="IPR014729">
    <property type="entry name" value="Rossmann-like_a/b/a_fold"/>
</dbReference>
<dbReference type="GO" id="GO:0005524">
    <property type="term" value="F:ATP binding"/>
    <property type="evidence" value="ECO:0007669"/>
    <property type="project" value="UniProtKB-KW"/>
</dbReference>
<dbReference type="InterPro" id="IPR015413">
    <property type="entry name" value="Methionyl/Leucyl_tRNA_Synth"/>
</dbReference>
<dbReference type="InterPro" id="IPR001412">
    <property type="entry name" value="aa-tRNA-synth_I_CS"/>
</dbReference>
<dbReference type="InterPro" id="IPR014758">
    <property type="entry name" value="Met-tRNA_synth"/>
</dbReference>
<evidence type="ECO:0000256" key="9">
    <source>
        <dbReference type="ARBA" id="ARBA00047364"/>
    </source>
</evidence>
<keyword evidence="3 11" id="KW-0436">Ligase</keyword>
<feature type="domain" description="Methionyl/Leucyl tRNA synthetase" evidence="12">
    <location>
        <begin position="17"/>
        <end position="152"/>
    </location>
</feature>
<name>A0A1E4SAH8_CYBJN</name>
<reference evidence="13 14" key="1">
    <citation type="journal article" date="2016" name="Proc. Natl. Acad. Sci. U.S.A.">
        <title>Comparative genomics of biotechnologically important yeasts.</title>
        <authorList>
            <person name="Riley R."/>
            <person name="Haridas S."/>
            <person name="Wolfe K.H."/>
            <person name="Lopes M.R."/>
            <person name="Hittinger C.T."/>
            <person name="Goeker M."/>
            <person name="Salamov A.A."/>
            <person name="Wisecaver J.H."/>
            <person name="Long T.M."/>
            <person name="Calvey C.H."/>
            <person name="Aerts A.L."/>
            <person name="Barry K.W."/>
            <person name="Choi C."/>
            <person name="Clum A."/>
            <person name="Coughlan A.Y."/>
            <person name="Deshpande S."/>
            <person name="Douglass A.P."/>
            <person name="Hanson S.J."/>
            <person name="Klenk H.-P."/>
            <person name="LaButti K.M."/>
            <person name="Lapidus A."/>
            <person name="Lindquist E.A."/>
            <person name="Lipzen A.M."/>
            <person name="Meier-Kolthoff J.P."/>
            <person name="Ohm R.A."/>
            <person name="Otillar R.P."/>
            <person name="Pangilinan J.L."/>
            <person name="Peng Y."/>
            <person name="Rokas A."/>
            <person name="Rosa C.A."/>
            <person name="Scheuner C."/>
            <person name="Sibirny A.A."/>
            <person name="Slot J.C."/>
            <person name="Stielow J.B."/>
            <person name="Sun H."/>
            <person name="Kurtzman C.P."/>
            <person name="Blackwell M."/>
            <person name="Grigoriev I.V."/>
            <person name="Jeffries T.W."/>
        </authorList>
    </citation>
    <scope>NUCLEOTIDE SEQUENCE [LARGE SCALE GENOMIC DNA]</scope>
    <source>
        <strain evidence="14">ATCC 18201 / CBS 1600 / BCRC 20928 / JCM 3617 / NBRC 0987 / NRRL Y-1542</strain>
    </source>
</reference>
<dbReference type="NCBIfam" id="TIGR00398">
    <property type="entry name" value="metG"/>
    <property type="match status" value="1"/>
</dbReference>
<evidence type="ECO:0000256" key="8">
    <source>
        <dbReference type="ARBA" id="ARBA00030904"/>
    </source>
</evidence>
<dbReference type="AlphaFoldDB" id="A0A1E4SAH8"/>
<evidence type="ECO:0000259" key="12">
    <source>
        <dbReference type="Pfam" id="PF09334"/>
    </source>
</evidence>
<comment type="catalytic activity">
    <reaction evidence="9">
        <text>tRNA(Met) + L-methionine + ATP = L-methionyl-tRNA(Met) + AMP + diphosphate</text>
        <dbReference type="Rhea" id="RHEA:13481"/>
        <dbReference type="Rhea" id="RHEA-COMP:9667"/>
        <dbReference type="Rhea" id="RHEA-COMP:9698"/>
        <dbReference type="ChEBI" id="CHEBI:30616"/>
        <dbReference type="ChEBI" id="CHEBI:33019"/>
        <dbReference type="ChEBI" id="CHEBI:57844"/>
        <dbReference type="ChEBI" id="CHEBI:78442"/>
        <dbReference type="ChEBI" id="CHEBI:78530"/>
        <dbReference type="ChEBI" id="CHEBI:456215"/>
        <dbReference type="EC" id="6.1.1.10"/>
    </reaction>
</comment>
<dbReference type="GO" id="GO:0004825">
    <property type="term" value="F:methionine-tRNA ligase activity"/>
    <property type="evidence" value="ECO:0007669"/>
    <property type="project" value="UniProtKB-EC"/>
</dbReference>
<keyword evidence="5 11" id="KW-0067">ATP-binding</keyword>
<dbReference type="InterPro" id="IPR023457">
    <property type="entry name" value="Met-tRNA_synth_2"/>
</dbReference>
<dbReference type="PROSITE" id="PS00178">
    <property type="entry name" value="AA_TRNA_LIGASE_I"/>
    <property type="match status" value="1"/>
</dbReference>
<keyword evidence="7 11" id="KW-0030">Aminoacyl-tRNA synthetase</keyword>
<keyword evidence="4 11" id="KW-0547">Nucleotide-binding</keyword>